<reference evidence="1" key="2">
    <citation type="submission" date="2020-11" db="EMBL/GenBank/DDBJ databases">
        <authorList>
            <person name="McCartney M.A."/>
            <person name="Auch B."/>
            <person name="Kono T."/>
            <person name="Mallez S."/>
            <person name="Becker A."/>
            <person name="Gohl D.M."/>
            <person name="Silverstein K.A.T."/>
            <person name="Koren S."/>
            <person name="Bechman K.B."/>
            <person name="Herman A."/>
            <person name="Abrahante J.E."/>
            <person name="Garbe J."/>
        </authorList>
    </citation>
    <scope>NUCLEOTIDE SEQUENCE</scope>
    <source>
        <strain evidence="1">Duluth1</strain>
        <tissue evidence="1">Whole animal</tissue>
    </source>
</reference>
<dbReference type="EMBL" id="JAIWYP010000004">
    <property type="protein sequence ID" value="KAH3841888.1"/>
    <property type="molecule type" value="Genomic_DNA"/>
</dbReference>
<protein>
    <submittedName>
        <fullName evidence="1">Uncharacterized protein</fullName>
    </submittedName>
</protein>
<keyword evidence="2" id="KW-1185">Reference proteome</keyword>
<accession>A0A9D4QSV0</accession>
<gene>
    <name evidence="1" type="ORF">DPMN_115370</name>
</gene>
<evidence type="ECO:0000313" key="1">
    <source>
        <dbReference type="EMBL" id="KAH3841888.1"/>
    </source>
</evidence>
<name>A0A9D4QSV0_DREPO</name>
<sequence length="192" mass="21444">MSASHSDQICPICRVEDGGDVVKIRQKGADGINEASVRRDDTLAVTAGCIVHTKCRKLYTNSVEIDLHLKRKQGGESSTTTTKRSVRVSEGPFNSQTDCLFCGTNVQKGSADYSHVKTDIFAKTILQCCESRCDEWSFKVKGRIEYYHGDLHAADCVYHNVCSSHFRCGRDVPLQFLTQPDPKRRKSGRPKD</sequence>
<dbReference type="AlphaFoldDB" id="A0A9D4QSV0"/>
<evidence type="ECO:0000313" key="2">
    <source>
        <dbReference type="Proteomes" id="UP000828390"/>
    </source>
</evidence>
<dbReference type="Proteomes" id="UP000828390">
    <property type="component" value="Unassembled WGS sequence"/>
</dbReference>
<proteinExistence type="predicted"/>
<comment type="caution">
    <text evidence="1">The sequence shown here is derived from an EMBL/GenBank/DDBJ whole genome shotgun (WGS) entry which is preliminary data.</text>
</comment>
<organism evidence="1 2">
    <name type="scientific">Dreissena polymorpha</name>
    <name type="common">Zebra mussel</name>
    <name type="synonym">Mytilus polymorpha</name>
    <dbReference type="NCBI Taxonomy" id="45954"/>
    <lineage>
        <taxon>Eukaryota</taxon>
        <taxon>Metazoa</taxon>
        <taxon>Spiralia</taxon>
        <taxon>Lophotrochozoa</taxon>
        <taxon>Mollusca</taxon>
        <taxon>Bivalvia</taxon>
        <taxon>Autobranchia</taxon>
        <taxon>Heteroconchia</taxon>
        <taxon>Euheterodonta</taxon>
        <taxon>Imparidentia</taxon>
        <taxon>Neoheterodontei</taxon>
        <taxon>Myida</taxon>
        <taxon>Dreissenoidea</taxon>
        <taxon>Dreissenidae</taxon>
        <taxon>Dreissena</taxon>
    </lineage>
</organism>
<reference evidence="1" key="1">
    <citation type="journal article" date="2019" name="bioRxiv">
        <title>The Genome of the Zebra Mussel, Dreissena polymorpha: A Resource for Invasive Species Research.</title>
        <authorList>
            <person name="McCartney M.A."/>
            <person name="Auch B."/>
            <person name="Kono T."/>
            <person name="Mallez S."/>
            <person name="Zhang Y."/>
            <person name="Obille A."/>
            <person name="Becker A."/>
            <person name="Abrahante J.E."/>
            <person name="Garbe J."/>
            <person name="Badalamenti J.P."/>
            <person name="Herman A."/>
            <person name="Mangelson H."/>
            <person name="Liachko I."/>
            <person name="Sullivan S."/>
            <person name="Sone E.D."/>
            <person name="Koren S."/>
            <person name="Silverstein K.A.T."/>
            <person name="Beckman K.B."/>
            <person name="Gohl D.M."/>
        </authorList>
    </citation>
    <scope>NUCLEOTIDE SEQUENCE</scope>
    <source>
        <strain evidence="1">Duluth1</strain>
        <tissue evidence="1">Whole animal</tissue>
    </source>
</reference>